<evidence type="ECO:0000256" key="8">
    <source>
        <dbReference type="HAMAP-Rule" id="MF_00711"/>
    </source>
</evidence>
<dbReference type="NCBIfam" id="TIGR00461">
    <property type="entry name" value="gcvP"/>
    <property type="match status" value="1"/>
</dbReference>
<evidence type="ECO:0000256" key="6">
    <source>
        <dbReference type="ARBA" id="ARBA00023002"/>
    </source>
</evidence>
<dbReference type="InterPro" id="IPR015422">
    <property type="entry name" value="PyrdxlP-dep_Trfase_small"/>
</dbReference>
<dbReference type="InterPro" id="IPR015421">
    <property type="entry name" value="PyrdxlP-dep_Trfase_major"/>
</dbReference>
<protein>
    <recommendedName>
        <fullName evidence="8">Glycine dehydrogenase (decarboxylating)</fullName>
        <ecNumber evidence="8">1.4.4.2</ecNumber>
    </recommendedName>
    <alternativeName>
        <fullName evidence="8">Glycine cleavage system P-protein</fullName>
    </alternativeName>
    <alternativeName>
        <fullName evidence="8">Glycine decarboxylase</fullName>
    </alternativeName>
    <alternativeName>
        <fullName evidence="8">Glycine dehydrogenase (aminomethyl-transferring)</fullName>
    </alternativeName>
</protein>
<dbReference type="GO" id="GO:0019464">
    <property type="term" value="P:glycine decarboxylation via glycine cleavage system"/>
    <property type="evidence" value="ECO:0007669"/>
    <property type="project" value="UniProtKB-UniRule"/>
</dbReference>
<sequence length="968" mass="105880">MTKIRLTEADRFERRHNGSREIRTKKMLDRIGVENIEQLIDETIPAAIRLKNPLDLPAAQTEHGFLKSFKAIAEKNKVYRSYIGLGYHNSITPGVIQRNILENPGWYTAYTPYQAEIAQGRLEALINFQTMVTDLTGMELANASLLDEGTAAAEAMSMLFASRKGKQKKTATKFFVDQHVLPQTLSILKTRSNPIGIELVVDDVAKYDAKDETFFGILLQYPNQEGNINDYPAVAKAAKENGQFVAVAVDLLAMTLLTPPGEWGADVVVGTSQRFGVPLGFGGPHAAFFATKDAFKRQIPGRIIGVSQDRDGNKAYRMALQTREQHIKRERATSNICTAQVLLAVIAGMYGVYHGPEGIKTIATNIHGHTQLLEQAVKAFGYQQLNENYFDTLKVAASPTEISQIREAAEAKGINFRYTTDSVGVALNQTTEMEDLLEVIEIFAAAKNADANAFDLQAAAEALEMQWPAHLQRSSEYMTHPVFHDYRSEHEMLRYMKRLENKDISLVHSMISLGSCTMKLNATAEMAPITWPELATIHPFAPASQTAGYFEIFRNLEAWLNEITGFAGTSLQPNSGAQGEFAGLMVIKAYHEDRGEGHRNICIIPTSAHGTNPASAALAGMKIVLVACDEAGNIDVADLREKAEAHKDDLSSLMITYPSTHGVYEESIIEICNIIHENGGQVYMDGANMNAQVGLTSPANIGADVCHLNLHKTFAIPHGGGGPGIGPICVAAHLVPFLPGNPLVAEAGGEKAITAISSAPWGSAGVLAISYAYIAMMGAEGLTNATKLAILNANYIQARLKDHYPVLYVGANGRNAHELIVDCRQFKPLGIEVEDIAKRLMDYGFHAPTVSFPVAGTLMIEPTESESLEELDRFCEALIGIRAEVKEVEDGIADKENNVLKNAPHTQAMVAADQWELPYSREKAGFPLDYVKAAKIWPSVRRIDNAFGDRNLMCSCIPVSDYAEEVEA</sequence>
<dbReference type="PANTHER" id="PTHR11773">
    <property type="entry name" value="GLYCINE DEHYDROGENASE, DECARBOXYLATING"/>
    <property type="match status" value="1"/>
</dbReference>
<dbReference type="GO" id="GO:0005960">
    <property type="term" value="C:glycine cleavage complex"/>
    <property type="evidence" value="ECO:0007669"/>
    <property type="project" value="TreeGrafter"/>
</dbReference>
<evidence type="ECO:0000256" key="1">
    <source>
        <dbReference type="ARBA" id="ARBA00001933"/>
    </source>
</evidence>
<dbReference type="Gene3D" id="3.90.1150.10">
    <property type="entry name" value="Aspartate Aminotransferase, domain 1"/>
    <property type="match status" value="2"/>
</dbReference>
<dbReference type="NCBIfam" id="NF003346">
    <property type="entry name" value="PRK04366.1"/>
    <property type="match status" value="1"/>
</dbReference>
<evidence type="ECO:0000256" key="3">
    <source>
        <dbReference type="ARBA" id="ARBA00010756"/>
    </source>
</evidence>
<dbReference type="GO" id="GO:0030170">
    <property type="term" value="F:pyridoxal phosphate binding"/>
    <property type="evidence" value="ECO:0007669"/>
    <property type="project" value="TreeGrafter"/>
</dbReference>
<dbReference type="Proteomes" id="UP001310022">
    <property type="component" value="Unassembled WGS sequence"/>
</dbReference>
<name>A0AAN4VZT3_9BACT</name>
<evidence type="ECO:0000259" key="10">
    <source>
        <dbReference type="Pfam" id="PF02347"/>
    </source>
</evidence>
<comment type="catalytic activity">
    <reaction evidence="7 8">
        <text>N(6)-[(R)-lipoyl]-L-lysyl-[glycine-cleavage complex H protein] + glycine + H(+) = N(6)-[(R)-S(8)-aminomethyldihydrolipoyl]-L-lysyl-[glycine-cleavage complex H protein] + CO2</text>
        <dbReference type="Rhea" id="RHEA:24304"/>
        <dbReference type="Rhea" id="RHEA-COMP:10494"/>
        <dbReference type="Rhea" id="RHEA-COMP:10495"/>
        <dbReference type="ChEBI" id="CHEBI:15378"/>
        <dbReference type="ChEBI" id="CHEBI:16526"/>
        <dbReference type="ChEBI" id="CHEBI:57305"/>
        <dbReference type="ChEBI" id="CHEBI:83099"/>
        <dbReference type="ChEBI" id="CHEBI:83143"/>
        <dbReference type="EC" id="1.4.4.2"/>
    </reaction>
</comment>
<dbReference type="Pfam" id="PF02347">
    <property type="entry name" value="GDC-P"/>
    <property type="match status" value="2"/>
</dbReference>
<comment type="caution">
    <text evidence="12">The sequence shown here is derived from an EMBL/GenBank/DDBJ whole genome shotgun (WGS) entry which is preliminary data.</text>
</comment>
<dbReference type="InterPro" id="IPR049315">
    <property type="entry name" value="GDC-P_N"/>
</dbReference>
<dbReference type="GO" id="GO:0005829">
    <property type="term" value="C:cytosol"/>
    <property type="evidence" value="ECO:0007669"/>
    <property type="project" value="TreeGrafter"/>
</dbReference>
<feature type="domain" description="Glycine dehydrogenase C-terminal" evidence="11">
    <location>
        <begin position="785"/>
        <end position="905"/>
    </location>
</feature>
<comment type="similarity">
    <text evidence="3 8">Belongs to the GcvP family.</text>
</comment>
<dbReference type="AlphaFoldDB" id="A0AAN4VZT3"/>
<evidence type="ECO:0000256" key="4">
    <source>
        <dbReference type="ARBA" id="ARBA00011690"/>
    </source>
</evidence>
<organism evidence="12 13">
    <name type="scientific">Persicobacter diffluens</name>
    <dbReference type="NCBI Taxonomy" id="981"/>
    <lineage>
        <taxon>Bacteria</taxon>
        <taxon>Pseudomonadati</taxon>
        <taxon>Bacteroidota</taxon>
        <taxon>Cytophagia</taxon>
        <taxon>Cytophagales</taxon>
        <taxon>Persicobacteraceae</taxon>
        <taxon>Persicobacter</taxon>
    </lineage>
</organism>
<feature type="domain" description="Glycine cleavage system P-protein N-terminal" evidence="10">
    <location>
        <begin position="476"/>
        <end position="741"/>
    </location>
</feature>
<evidence type="ECO:0000256" key="7">
    <source>
        <dbReference type="ARBA" id="ARBA00049026"/>
    </source>
</evidence>
<dbReference type="InterPro" id="IPR049316">
    <property type="entry name" value="GDC-P_C"/>
</dbReference>
<evidence type="ECO:0000313" key="12">
    <source>
        <dbReference type="EMBL" id="GJM61968.1"/>
    </source>
</evidence>
<dbReference type="FunFam" id="3.40.640.10:FF:000005">
    <property type="entry name" value="Glycine dehydrogenase (decarboxylating), mitochondrial"/>
    <property type="match status" value="1"/>
</dbReference>
<dbReference type="EC" id="1.4.4.2" evidence="8"/>
<comment type="subunit">
    <text evidence="4 8">The glycine cleavage system is composed of four proteins: P, T, L and H.</text>
</comment>
<evidence type="ECO:0000256" key="5">
    <source>
        <dbReference type="ARBA" id="ARBA00022898"/>
    </source>
</evidence>
<dbReference type="PANTHER" id="PTHR11773:SF1">
    <property type="entry name" value="GLYCINE DEHYDROGENASE (DECARBOXYLATING), MITOCHONDRIAL"/>
    <property type="match status" value="1"/>
</dbReference>
<dbReference type="FunFam" id="3.40.640.10:FF:000007">
    <property type="entry name" value="glycine dehydrogenase (Decarboxylating), mitochondrial"/>
    <property type="match status" value="1"/>
</dbReference>
<keyword evidence="5 8" id="KW-0663">Pyridoxal phosphate</keyword>
<dbReference type="Gene3D" id="3.40.640.10">
    <property type="entry name" value="Type I PLP-dependent aspartate aminotransferase-like (Major domain)"/>
    <property type="match status" value="2"/>
</dbReference>
<dbReference type="CDD" id="cd00613">
    <property type="entry name" value="GDC-P"/>
    <property type="match status" value="2"/>
</dbReference>
<evidence type="ECO:0000313" key="13">
    <source>
        <dbReference type="Proteomes" id="UP001310022"/>
    </source>
</evidence>
<dbReference type="EMBL" id="BQKE01000001">
    <property type="protein sequence ID" value="GJM61968.1"/>
    <property type="molecule type" value="Genomic_DNA"/>
</dbReference>
<comment type="cofactor">
    <cofactor evidence="1 8 9">
        <name>pyridoxal 5'-phosphate</name>
        <dbReference type="ChEBI" id="CHEBI:597326"/>
    </cofactor>
</comment>
<dbReference type="InterPro" id="IPR015424">
    <property type="entry name" value="PyrdxlP-dep_Trfase"/>
</dbReference>
<keyword evidence="6 8" id="KW-0560">Oxidoreductase</keyword>
<dbReference type="GO" id="GO:0004375">
    <property type="term" value="F:glycine dehydrogenase (decarboxylating) activity"/>
    <property type="evidence" value="ECO:0007669"/>
    <property type="project" value="UniProtKB-EC"/>
</dbReference>
<dbReference type="InterPro" id="IPR020581">
    <property type="entry name" value="GDC_P"/>
</dbReference>
<evidence type="ECO:0000259" key="11">
    <source>
        <dbReference type="Pfam" id="PF21478"/>
    </source>
</evidence>
<dbReference type="HAMAP" id="MF_00711">
    <property type="entry name" value="GcvP"/>
    <property type="match status" value="1"/>
</dbReference>
<evidence type="ECO:0000256" key="2">
    <source>
        <dbReference type="ARBA" id="ARBA00003788"/>
    </source>
</evidence>
<dbReference type="FunFam" id="3.90.1150.10:FF:000007">
    <property type="entry name" value="Glycine dehydrogenase (decarboxylating), mitochondrial"/>
    <property type="match status" value="1"/>
</dbReference>
<reference evidence="12 13" key="1">
    <citation type="submission" date="2021-12" db="EMBL/GenBank/DDBJ databases">
        <title>Genome sequencing of bacteria with rrn-lacking chromosome and rrn-plasmid.</title>
        <authorList>
            <person name="Anda M."/>
            <person name="Iwasaki W."/>
        </authorList>
    </citation>
    <scope>NUCLEOTIDE SEQUENCE [LARGE SCALE GENOMIC DNA]</scope>
    <source>
        <strain evidence="12 13">NBRC 15940</strain>
    </source>
</reference>
<gene>
    <name evidence="8 12" type="primary">gcvP</name>
    <name evidence="12" type="ORF">PEDI_25200</name>
</gene>
<dbReference type="InterPro" id="IPR003437">
    <property type="entry name" value="GcvP"/>
</dbReference>
<evidence type="ECO:0000256" key="9">
    <source>
        <dbReference type="PIRSR" id="PIRSR603437-50"/>
    </source>
</evidence>
<dbReference type="Pfam" id="PF21478">
    <property type="entry name" value="GcvP2_C"/>
    <property type="match status" value="1"/>
</dbReference>
<dbReference type="RefSeq" id="WP_338237388.1">
    <property type="nucleotide sequence ID" value="NZ_BQKE01000001.1"/>
</dbReference>
<feature type="domain" description="Glycine cleavage system P-protein N-terminal" evidence="10">
    <location>
        <begin position="14"/>
        <end position="443"/>
    </location>
</feature>
<accession>A0AAN4VZT3</accession>
<proteinExistence type="inferred from homology"/>
<feature type="modified residue" description="N6-(pyridoxal phosphate)lysine" evidence="8 9">
    <location>
        <position position="712"/>
    </location>
</feature>
<comment type="function">
    <text evidence="2 8">The glycine cleavage system catalyzes the degradation of glycine. The P protein binds the alpha-amino group of glycine through its pyridoxal phosphate cofactor; CO(2) is released and the remaining methylamine moiety is then transferred to the lipoamide cofactor of the H protein.</text>
</comment>
<dbReference type="SUPFAM" id="SSF53383">
    <property type="entry name" value="PLP-dependent transferases"/>
    <property type="match status" value="2"/>
</dbReference>
<dbReference type="GO" id="GO:0016594">
    <property type="term" value="F:glycine binding"/>
    <property type="evidence" value="ECO:0007669"/>
    <property type="project" value="TreeGrafter"/>
</dbReference>
<keyword evidence="13" id="KW-1185">Reference proteome</keyword>